<reference evidence="1" key="2">
    <citation type="submission" date="2023-06" db="EMBL/GenBank/DDBJ databases">
        <authorList>
            <person name="Ma L."/>
            <person name="Liu K.-W."/>
            <person name="Li Z."/>
            <person name="Hsiao Y.-Y."/>
            <person name="Qi Y."/>
            <person name="Fu T."/>
            <person name="Tang G."/>
            <person name="Zhang D."/>
            <person name="Sun W.-H."/>
            <person name="Liu D.-K."/>
            <person name="Li Y."/>
            <person name="Chen G.-Z."/>
            <person name="Liu X.-D."/>
            <person name="Liao X.-Y."/>
            <person name="Jiang Y.-T."/>
            <person name="Yu X."/>
            <person name="Hao Y."/>
            <person name="Huang J."/>
            <person name="Zhao X.-W."/>
            <person name="Ke S."/>
            <person name="Chen Y.-Y."/>
            <person name="Wu W.-L."/>
            <person name="Hsu J.-L."/>
            <person name="Lin Y.-F."/>
            <person name="Huang M.-D."/>
            <person name="Li C.-Y."/>
            <person name="Huang L."/>
            <person name="Wang Z.-W."/>
            <person name="Zhao X."/>
            <person name="Zhong W.-Y."/>
            <person name="Peng D.-H."/>
            <person name="Ahmad S."/>
            <person name="Lan S."/>
            <person name="Zhang J.-S."/>
            <person name="Tsai W.-C."/>
            <person name="Van De Peer Y."/>
            <person name="Liu Z.-J."/>
        </authorList>
    </citation>
    <scope>NUCLEOTIDE SEQUENCE</scope>
    <source>
        <strain evidence="1">CP</strain>
        <tissue evidence="1">Leaves</tissue>
    </source>
</reference>
<evidence type="ECO:0000313" key="1">
    <source>
        <dbReference type="EMBL" id="KAK1312063.1"/>
    </source>
</evidence>
<sequence length="52" mass="5953">MQEEMTAKKQFICTVKQMGRRSWGSTKTFAIMGLISPPLNVSWRSYVEGDIN</sequence>
<gene>
    <name evidence="1" type="ORF">QJS10_CPA07g01179</name>
</gene>
<dbReference type="Proteomes" id="UP001180020">
    <property type="component" value="Unassembled WGS sequence"/>
</dbReference>
<dbReference type="EMBL" id="JAUJYO010000007">
    <property type="protein sequence ID" value="KAK1312063.1"/>
    <property type="molecule type" value="Genomic_DNA"/>
</dbReference>
<keyword evidence="2" id="KW-1185">Reference proteome</keyword>
<name>A0AAV9EGU0_ACOCL</name>
<organism evidence="1 2">
    <name type="scientific">Acorus calamus</name>
    <name type="common">Sweet flag</name>
    <dbReference type="NCBI Taxonomy" id="4465"/>
    <lineage>
        <taxon>Eukaryota</taxon>
        <taxon>Viridiplantae</taxon>
        <taxon>Streptophyta</taxon>
        <taxon>Embryophyta</taxon>
        <taxon>Tracheophyta</taxon>
        <taxon>Spermatophyta</taxon>
        <taxon>Magnoliopsida</taxon>
        <taxon>Liliopsida</taxon>
        <taxon>Acoraceae</taxon>
        <taxon>Acorus</taxon>
    </lineage>
</organism>
<evidence type="ECO:0000313" key="2">
    <source>
        <dbReference type="Proteomes" id="UP001180020"/>
    </source>
</evidence>
<proteinExistence type="predicted"/>
<reference evidence="1" key="1">
    <citation type="journal article" date="2023" name="Nat. Commun.">
        <title>Diploid and tetraploid genomes of Acorus and the evolution of monocots.</title>
        <authorList>
            <person name="Ma L."/>
            <person name="Liu K.W."/>
            <person name="Li Z."/>
            <person name="Hsiao Y.Y."/>
            <person name="Qi Y."/>
            <person name="Fu T."/>
            <person name="Tang G.D."/>
            <person name="Zhang D."/>
            <person name="Sun W.H."/>
            <person name="Liu D.K."/>
            <person name="Li Y."/>
            <person name="Chen G.Z."/>
            <person name="Liu X.D."/>
            <person name="Liao X.Y."/>
            <person name="Jiang Y.T."/>
            <person name="Yu X."/>
            <person name="Hao Y."/>
            <person name="Huang J."/>
            <person name="Zhao X.W."/>
            <person name="Ke S."/>
            <person name="Chen Y.Y."/>
            <person name="Wu W.L."/>
            <person name="Hsu J.L."/>
            <person name="Lin Y.F."/>
            <person name="Huang M.D."/>
            <person name="Li C.Y."/>
            <person name="Huang L."/>
            <person name="Wang Z.W."/>
            <person name="Zhao X."/>
            <person name="Zhong W.Y."/>
            <person name="Peng D.H."/>
            <person name="Ahmad S."/>
            <person name="Lan S."/>
            <person name="Zhang J.S."/>
            <person name="Tsai W.C."/>
            <person name="Van de Peer Y."/>
            <person name="Liu Z.J."/>
        </authorList>
    </citation>
    <scope>NUCLEOTIDE SEQUENCE</scope>
    <source>
        <strain evidence="1">CP</strain>
    </source>
</reference>
<dbReference type="AlphaFoldDB" id="A0AAV9EGU0"/>
<protein>
    <submittedName>
        <fullName evidence="1">Uncharacterized protein</fullName>
    </submittedName>
</protein>
<comment type="caution">
    <text evidence="1">The sequence shown here is derived from an EMBL/GenBank/DDBJ whole genome shotgun (WGS) entry which is preliminary data.</text>
</comment>
<accession>A0AAV9EGU0</accession>